<dbReference type="EMBL" id="SDAM02000323">
    <property type="protein sequence ID" value="KAH6824650.1"/>
    <property type="molecule type" value="Genomic_DNA"/>
</dbReference>
<feature type="compositionally biased region" description="Basic and acidic residues" evidence="1">
    <location>
        <begin position="12"/>
        <end position="25"/>
    </location>
</feature>
<evidence type="ECO:0000313" key="2">
    <source>
        <dbReference type="EMBL" id="KAH6824650.1"/>
    </source>
</evidence>
<dbReference type="PANTHER" id="PTHR34835">
    <property type="entry name" value="OS07G0283600 PROTEIN-RELATED"/>
    <property type="match status" value="1"/>
</dbReference>
<dbReference type="AlphaFoldDB" id="A0AAD4P3J1"/>
<gene>
    <name evidence="2" type="ORF">C2S53_014010</name>
</gene>
<feature type="compositionally biased region" description="Low complexity" evidence="1">
    <location>
        <begin position="56"/>
        <end position="70"/>
    </location>
</feature>
<dbReference type="PANTHER" id="PTHR34835:SF90">
    <property type="entry name" value="AMINOTRANSFERASE-LIKE PLANT MOBILE DOMAIN-CONTAINING PROTEIN"/>
    <property type="match status" value="1"/>
</dbReference>
<name>A0AAD4P3J1_PERFH</name>
<reference evidence="2 3" key="1">
    <citation type="journal article" date="2021" name="Nat. Commun.">
        <title>Incipient diploidization of the medicinal plant Perilla within 10,000 years.</title>
        <authorList>
            <person name="Zhang Y."/>
            <person name="Shen Q."/>
            <person name="Leng L."/>
            <person name="Zhang D."/>
            <person name="Chen S."/>
            <person name="Shi Y."/>
            <person name="Ning Z."/>
            <person name="Chen S."/>
        </authorList>
    </citation>
    <scope>NUCLEOTIDE SEQUENCE [LARGE SCALE GENOMIC DNA]</scope>
    <source>
        <strain evidence="3">cv. PC099</strain>
    </source>
</reference>
<keyword evidence="3" id="KW-1185">Reference proteome</keyword>
<feature type="region of interest" description="Disordered" evidence="1">
    <location>
        <begin position="7"/>
        <end position="85"/>
    </location>
</feature>
<evidence type="ECO:0000313" key="3">
    <source>
        <dbReference type="Proteomes" id="UP001190926"/>
    </source>
</evidence>
<organism evidence="2 3">
    <name type="scientific">Perilla frutescens var. hirtella</name>
    <name type="common">Perilla citriodora</name>
    <name type="synonym">Perilla setoyensis</name>
    <dbReference type="NCBI Taxonomy" id="608512"/>
    <lineage>
        <taxon>Eukaryota</taxon>
        <taxon>Viridiplantae</taxon>
        <taxon>Streptophyta</taxon>
        <taxon>Embryophyta</taxon>
        <taxon>Tracheophyta</taxon>
        <taxon>Spermatophyta</taxon>
        <taxon>Magnoliopsida</taxon>
        <taxon>eudicotyledons</taxon>
        <taxon>Gunneridae</taxon>
        <taxon>Pentapetalae</taxon>
        <taxon>asterids</taxon>
        <taxon>lamiids</taxon>
        <taxon>Lamiales</taxon>
        <taxon>Lamiaceae</taxon>
        <taxon>Nepetoideae</taxon>
        <taxon>Elsholtzieae</taxon>
        <taxon>Perilla</taxon>
    </lineage>
</organism>
<accession>A0AAD4P3J1</accession>
<feature type="compositionally biased region" description="Basic and acidic residues" evidence="1">
    <location>
        <begin position="38"/>
        <end position="50"/>
    </location>
</feature>
<comment type="caution">
    <text evidence="2">The sequence shown here is derived from an EMBL/GenBank/DDBJ whole genome shotgun (WGS) entry which is preliminary data.</text>
</comment>
<dbReference type="Proteomes" id="UP001190926">
    <property type="component" value="Unassembled WGS sequence"/>
</dbReference>
<protein>
    <submittedName>
        <fullName evidence="2">Uncharacterized protein</fullName>
    </submittedName>
</protein>
<proteinExistence type="predicted"/>
<evidence type="ECO:0000256" key="1">
    <source>
        <dbReference type="SAM" id="MobiDB-lite"/>
    </source>
</evidence>
<sequence length="198" mass="22168">MQVYVYIGGSHTGDKSARKTQKKDIIVAGKRSAPESSDVAREIRTKRANDAHPTNAEESGPSAAGAASNATIKKRRSEYSNLKNRTSPGALTDAIKLMNDAQRQSVREMGFGDLLHLDISDVPLKIAYWILDNFDVKRGEIVFEGDRRVHVNENDVRLIFGFPKGPRPIVKKARNAKASLLEVWLGRFEDKHCKRIRE</sequence>